<dbReference type="InterPro" id="IPR055123">
    <property type="entry name" value="SpnB-like_Rossmann"/>
</dbReference>
<dbReference type="PROSITE" id="PS52019">
    <property type="entry name" value="PKS_MFAS_DH"/>
    <property type="match status" value="1"/>
</dbReference>
<organism evidence="8 9">
    <name type="scientific">Pendulispora brunnea</name>
    <dbReference type="NCBI Taxonomy" id="2905690"/>
    <lineage>
        <taxon>Bacteria</taxon>
        <taxon>Pseudomonadati</taxon>
        <taxon>Myxococcota</taxon>
        <taxon>Myxococcia</taxon>
        <taxon>Myxococcales</taxon>
        <taxon>Sorangiineae</taxon>
        <taxon>Pendulisporaceae</taxon>
        <taxon>Pendulispora</taxon>
    </lineage>
</organism>
<feature type="domain" description="Ketosynthase family 3 (KS3)" evidence="6">
    <location>
        <begin position="33"/>
        <end position="459"/>
    </location>
</feature>
<keyword evidence="2" id="KW-0597">Phosphoprotein</keyword>
<dbReference type="EMBL" id="CP089982">
    <property type="protein sequence ID" value="WXB00206.1"/>
    <property type="molecule type" value="Genomic_DNA"/>
</dbReference>
<dbReference type="Pfam" id="PF21089">
    <property type="entry name" value="PKS_DH_N"/>
    <property type="match status" value="1"/>
</dbReference>
<feature type="active site" description="Proton donor; for dehydratase activity" evidence="4">
    <location>
        <position position="1137"/>
    </location>
</feature>
<dbReference type="InterPro" id="IPR020806">
    <property type="entry name" value="PKS_PP-bd"/>
</dbReference>
<dbReference type="SMART" id="SM00825">
    <property type="entry name" value="PKS_KS"/>
    <property type="match status" value="1"/>
</dbReference>
<dbReference type="InterPro" id="IPR049551">
    <property type="entry name" value="PKS_DH_C"/>
</dbReference>
<dbReference type="Gene3D" id="3.40.47.10">
    <property type="match status" value="1"/>
</dbReference>
<dbReference type="InterPro" id="IPR032821">
    <property type="entry name" value="PKS_assoc"/>
</dbReference>
<dbReference type="InterPro" id="IPR013968">
    <property type="entry name" value="PKS_KR"/>
</dbReference>
<protein>
    <submittedName>
        <fullName evidence="8">Type I polyketide synthase</fullName>
    </submittedName>
</protein>
<dbReference type="InterPro" id="IPR020807">
    <property type="entry name" value="PKS_DH"/>
</dbReference>
<dbReference type="Gene3D" id="3.40.50.720">
    <property type="entry name" value="NAD(P)-binding Rossmann-like Domain"/>
    <property type="match status" value="1"/>
</dbReference>
<dbReference type="Pfam" id="PF16197">
    <property type="entry name" value="KAsynt_C_assoc"/>
    <property type="match status" value="1"/>
</dbReference>
<keyword evidence="9" id="KW-1185">Reference proteome</keyword>
<dbReference type="SUPFAM" id="SSF51735">
    <property type="entry name" value="NAD(P)-binding Rossmann-fold domains"/>
    <property type="match status" value="2"/>
</dbReference>
<dbReference type="SMART" id="SM00822">
    <property type="entry name" value="PKS_KR"/>
    <property type="match status" value="1"/>
</dbReference>
<dbReference type="SUPFAM" id="SSF53901">
    <property type="entry name" value="Thiolase-like"/>
    <property type="match status" value="1"/>
</dbReference>
<feature type="active site" description="Proton acceptor; for dehydratase activity" evidence="4">
    <location>
        <position position="970"/>
    </location>
</feature>
<dbReference type="SUPFAM" id="SSF47336">
    <property type="entry name" value="ACP-like"/>
    <property type="match status" value="1"/>
</dbReference>
<dbReference type="InterPro" id="IPR042104">
    <property type="entry name" value="PKS_dehydratase_sf"/>
</dbReference>
<gene>
    <name evidence="8" type="ORF">LZC95_25745</name>
</gene>
<dbReference type="Pfam" id="PF22953">
    <property type="entry name" value="SpnB_Rossmann"/>
    <property type="match status" value="1"/>
</dbReference>
<dbReference type="Proteomes" id="UP001379533">
    <property type="component" value="Chromosome"/>
</dbReference>
<dbReference type="InterPro" id="IPR014031">
    <property type="entry name" value="Ketoacyl_synth_C"/>
</dbReference>
<dbReference type="Pfam" id="PF00698">
    <property type="entry name" value="Acyl_transf_1"/>
    <property type="match status" value="1"/>
</dbReference>
<dbReference type="InterPro" id="IPR009081">
    <property type="entry name" value="PP-bd_ACP"/>
</dbReference>
<dbReference type="Pfam" id="PF14765">
    <property type="entry name" value="PS-DH"/>
    <property type="match status" value="1"/>
</dbReference>
<dbReference type="InterPro" id="IPR016039">
    <property type="entry name" value="Thiolase-like"/>
</dbReference>
<dbReference type="InterPro" id="IPR050091">
    <property type="entry name" value="PKS_NRPS_Biosynth_Enz"/>
</dbReference>
<dbReference type="Gene3D" id="1.10.1200.10">
    <property type="entry name" value="ACP-like"/>
    <property type="match status" value="1"/>
</dbReference>
<dbReference type="InterPro" id="IPR016036">
    <property type="entry name" value="Malonyl_transacylase_ACP-bd"/>
</dbReference>
<dbReference type="SMART" id="SM00827">
    <property type="entry name" value="PKS_AT"/>
    <property type="match status" value="1"/>
</dbReference>
<name>A0ABZ2KT27_9BACT</name>
<dbReference type="Gene3D" id="3.30.70.3290">
    <property type="match status" value="1"/>
</dbReference>
<dbReference type="InterPro" id="IPR016035">
    <property type="entry name" value="Acyl_Trfase/lysoPLipase"/>
</dbReference>
<feature type="domain" description="PKS/mFAS DH" evidence="7">
    <location>
        <begin position="938"/>
        <end position="1222"/>
    </location>
</feature>
<feature type="domain" description="Carrier" evidence="5">
    <location>
        <begin position="1684"/>
        <end position="1759"/>
    </location>
</feature>
<dbReference type="Pfam" id="PF00550">
    <property type="entry name" value="PP-binding"/>
    <property type="match status" value="1"/>
</dbReference>
<sequence length="1806" mass="191325">MNQEMLLRQTLEKSLHKIQRLHHEVERLKTSSREPIAIVSMACRYPGGVDNPSKLWELLSEGRDAIGPFPEGRGWDREGLYDPDPDAPGKVVTRQGGFLYDADRFDPTFFGISPREAERMDPQQRLLLECAWEALERAGTVPHSLEGSATGVFIGLLYGDYGGRLLSQLDLFDGYVLTGTFGSVGSGRIAYTLGLKGPAVTVDTACSSSLVTVHLACASLRAGECDLALAGGATVMATPMAFIEFSRQRGMAPDGRCKAFGAGANGIGASEGCGMLVLKRLSDAERDGDRVLAVIRGSAVNQDGRSHGLTAPNGPSQQDVIRRALTNAGLEAHDIDVVEAHGTGTPLGDPIEAQALLATYGQSHTAERPLWLGSIKSNIGHTQGAAGVAGLMKLVLALEHGELPRTLHADPPSRHVDWSRGGVELLQRAVPWPRSDRPRRGAVSSFGVSGTNAHVILEEAPAAAVAVPPADVALLPLLLSGHDETALRAQAGRLAEHLRSHPELCPIELAASLALRRSHFAQRLAISVHAETTTEGLTVAFAEFASGGAAPAGARMGRVEAAAGRVAILFTGQGSQRTGMGRRLYASHETFRAALDAVCTHMDPHLERPLKEVLFAEPPTREAQLLERTEWAQPALFALEVALYRQWEAWGVRGHALLGHSVGEIVAAHVAGILDLSDACALVAARGRLMQRLPSGGAMAALEATEEETLPLLQAEDGRVSLAAVNGPAQIVISGDEASVDAVCAQAKALGRRAKRLQVGHAFHSARMEPMLASFEQVARSLTYRAPRIPVASNVTGALTRHEEMATAEYWIRQVREPVRFADGVRALVAAGVRTFVECGPDPVLVALAAECAAQDGVEGASFIPSLRKDRDEVESLVRAVGTLHVRGHALDWGNVFAGIGGRNVDLPTYAFQRQRYWLDTPPGSAALQSAGMLDVGHPWLTAALRLADRDAYVLSGRLSTAEHPWVLDHVVAGAALLAGTAFVDLAWAVAGAVTGSTVAELALTTPLALPERGAVLLQVTVEPPDASGRRSFAIHSRPDERDGPAWSQHAMGILAPAAPMPLADVDLTAWPPADAQSLPIEGEYERLALRGYAYGPAFRGVRGSWRAGRTLYARVTLPDTVVATASRFGLHPALFDAAVQALTRAASQETTSGDELVLPFAWTDLALHRAGATDLWARIELDEAGEGAPMVASMLLADPSGRVVATTGAVRGAPIDPRWAKAGTRTEPLYQLAWNEVALAETEWLPDEHVVLAGNGQLAIVLGTGNAPTPRRLVLDLTAQDDGAVVSTAHRLAGEVVASLQSWLAEPRMQTTEFVVVTRGAVAAAPDDRVDGLAASTVWGLLRSARMEHPGRTIRVVDAGIEDLESQASLLRRAIAAHAEPELALRAHRAHAPRVRALADGVEGIAPVRWAGLDPNGTVLITGGTGELGREVAHHAVTAYGARHVVLTSRRGGDAPDAGGLAEALRLAGAESVQNVACDMGDAAAVANLVAALEAERPLTAVFHLAGLLDDGVLTHLTPERLERVLQPKVDGAWHLHEATKGASLSAFVLFSSAAGTLGSAGQGNYAAANVFLDAFASFLRARGVPAKSLAWGLWEQGGLGMTAHLAAADLARMKREGMLPMPVSHGLRLLDRALDRTEATLIPAKLDLAAMQRAATKARHVPSEASVLRARLVALSAAERRTALIEIVRTEVALALQLPSPAGILLDKPLKDWGLDSLMSVELRNRLGARIGSTLPATLAFDYPTPRAIAAHLEALLDIPATKVRAVETPRASKAVATIDPISVQHIDDDALLKLAFESTGEPQ</sequence>
<dbReference type="CDD" id="cd00833">
    <property type="entry name" value="PKS"/>
    <property type="match status" value="1"/>
</dbReference>
<accession>A0ABZ2KT27</accession>
<evidence type="ECO:0000259" key="6">
    <source>
        <dbReference type="PROSITE" id="PS52004"/>
    </source>
</evidence>
<dbReference type="Gene3D" id="3.40.366.10">
    <property type="entry name" value="Malonyl-Coenzyme A Acyl Carrier Protein, domain 2"/>
    <property type="match status" value="1"/>
</dbReference>
<evidence type="ECO:0000313" key="9">
    <source>
        <dbReference type="Proteomes" id="UP001379533"/>
    </source>
</evidence>
<dbReference type="Pfam" id="PF00109">
    <property type="entry name" value="ketoacyl-synt"/>
    <property type="match status" value="1"/>
</dbReference>
<dbReference type="InterPro" id="IPR018201">
    <property type="entry name" value="Ketoacyl_synth_AS"/>
</dbReference>
<dbReference type="InterPro" id="IPR057326">
    <property type="entry name" value="KR_dom"/>
</dbReference>
<evidence type="ECO:0000256" key="1">
    <source>
        <dbReference type="ARBA" id="ARBA00022450"/>
    </source>
</evidence>
<dbReference type="Gene3D" id="3.10.129.110">
    <property type="entry name" value="Polyketide synthase dehydratase"/>
    <property type="match status" value="1"/>
</dbReference>
<feature type="region of interest" description="N-terminal hotdog fold" evidence="4">
    <location>
        <begin position="938"/>
        <end position="1062"/>
    </location>
</feature>
<dbReference type="RefSeq" id="WP_394850849.1">
    <property type="nucleotide sequence ID" value="NZ_CP089982.1"/>
</dbReference>
<dbReference type="InterPro" id="IPR020841">
    <property type="entry name" value="PKS_Beta-ketoAc_synthase_dom"/>
</dbReference>
<dbReference type="Pfam" id="PF08659">
    <property type="entry name" value="KR"/>
    <property type="match status" value="1"/>
</dbReference>
<dbReference type="PANTHER" id="PTHR43775">
    <property type="entry name" value="FATTY ACID SYNTHASE"/>
    <property type="match status" value="1"/>
</dbReference>
<dbReference type="PROSITE" id="PS50075">
    <property type="entry name" value="CARRIER"/>
    <property type="match status" value="1"/>
</dbReference>
<dbReference type="CDD" id="cd08956">
    <property type="entry name" value="KR_3_FAS_SDR_x"/>
    <property type="match status" value="1"/>
</dbReference>
<dbReference type="InterPro" id="IPR049552">
    <property type="entry name" value="PKS_DH_N"/>
</dbReference>
<dbReference type="PROSITE" id="PS52004">
    <property type="entry name" value="KS3_2"/>
    <property type="match status" value="1"/>
</dbReference>
<keyword evidence="1" id="KW-0596">Phosphopantetheine</keyword>
<dbReference type="InterPro" id="IPR049900">
    <property type="entry name" value="PKS_mFAS_DH"/>
</dbReference>
<reference evidence="8 9" key="1">
    <citation type="submission" date="2021-12" db="EMBL/GenBank/DDBJ databases">
        <title>Discovery of the Pendulisporaceae a myxobacterial family with distinct sporulation behavior and unique specialized metabolism.</title>
        <authorList>
            <person name="Garcia R."/>
            <person name="Popoff A."/>
            <person name="Bader C.D."/>
            <person name="Loehr J."/>
            <person name="Walesch S."/>
            <person name="Walt C."/>
            <person name="Boldt J."/>
            <person name="Bunk B."/>
            <person name="Haeckl F.J.F.P.J."/>
            <person name="Gunesch A.P."/>
            <person name="Birkelbach J."/>
            <person name="Nuebel U."/>
            <person name="Pietschmann T."/>
            <person name="Bach T."/>
            <person name="Mueller R."/>
        </authorList>
    </citation>
    <scope>NUCLEOTIDE SEQUENCE [LARGE SCALE GENOMIC DNA]</scope>
    <source>
        <strain evidence="8 9">MSr12523</strain>
    </source>
</reference>
<dbReference type="SMART" id="SM00823">
    <property type="entry name" value="PKS_PP"/>
    <property type="match status" value="1"/>
</dbReference>
<dbReference type="SUPFAM" id="SSF55048">
    <property type="entry name" value="Probable ACP-binding domain of malonyl-CoA ACP transacylase"/>
    <property type="match status" value="1"/>
</dbReference>
<dbReference type="InterPro" id="IPR036291">
    <property type="entry name" value="NAD(P)-bd_dom_sf"/>
</dbReference>
<evidence type="ECO:0000256" key="2">
    <source>
        <dbReference type="ARBA" id="ARBA00022553"/>
    </source>
</evidence>
<dbReference type="InterPro" id="IPR014030">
    <property type="entry name" value="Ketoacyl_synth_N"/>
</dbReference>
<dbReference type="InterPro" id="IPR036736">
    <property type="entry name" value="ACP-like_sf"/>
</dbReference>
<evidence type="ECO:0000259" key="7">
    <source>
        <dbReference type="PROSITE" id="PS52019"/>
    </source>
</evidence>
<evidence type="ECO:0000259" key="5">
    <source>
        <dbReference type="PROSITE" id="PS50075"/>
    </source>
</evidence>
<dbReference type="PANTHER" id="PTHR43775:SF51">
    <property type="entry name" value="INACTIVE PHENOLPHTHIOCEROL SYNTHESIS POLYKETIDE SYNTHASE TYPE I PKS1-RELATED"/>
    <property type="match status" value="1"/>
</dbReference>
<evidence type="ECO:0000313" key="8">
    <source>
        <dbReference type="EMBL" id="WXB00206.1"/>
    </source>
</evidence>
<keyword evidence="3" id="KW-0808">Transferase</keyword>
<proteinExistence type="predicted"/>
<dbReference type="InterPro" id="IPR014043">
    <property type="entry name" value="Acyl_transferase_dom"/>
</dbReference>
<evidence type="ECO:0000256" key="4">
    <source>
        <dbReference type="PROSITE-ProRule" id="PRU01363"/>
    </source>
</evidence>
<dbReference type="InterPro" id="IPR001227">
    <property type="entry name" value="Ac_transferase_dom_sf"/>
</dbReference>
<feature type="region of interest" description="C-terminal hotdog fold" evidence="4">
    <location>
        <begin position="1076"/>
        <end position="1222"/>
    </location>
</feature>
<dbReference type="SUPFAM" id="SSF52151">
    <property type="entry name" value="FabD/lysophospholipase-like"/>
    <property type="match status" value="1"/>
</dbReference>
<dbReference type="SMART" id="SM00826">
    <property type="entry name" value="PKS_DH"/>
    <property type="match status" value="1"/>
</dbReference>
<dbReference type="PROSITE" id="PS00606">
    <property type="entry name" value="KS3_1"/>
    <property type="match status" value="1"/>
</dbReference>
<dbReference type="Pfam" id="PF02801">
    <property type="entry name" value="Ketoacyl-synt_C"/>
    <property type="match status" value="1"/>
</dbReference>
<dbReference type="SMART" id="SM01294">
    <property type="entry name" value="PKS_PP_betabranch"/>
    <property type="match status" value="1"/>
</dbReference>
<evidence type="ECO:0000256" key="3">
    <source>
        <dbReference type="ARBA" id="ARBA00022679"/>
    </source>
</evidence>